<dbReference type="AlphaFoldDB" id="A0A2G8S151"/>
<evidence type="ECO:0000313" key="2">
    <source>
        <dbReference type="Proteomes" id="UP000230002"/>
    </source>
</evidence>
<comment type="caution">
    <text evidence="1">The sequence shown here is derived from an EMBL/GenBank/DDBJ whole genome shotgun (WGS) entry which is preliminary data.</text>
</comment>
<accession>A0A2G8S151</accession>
<name>A0A2G8S151_9APHY</name>
<keyword evidence="2" id="KW-1185">Reference proteome</keyword>
<dbReference type="Proteomes" id="UP000230002">
    <property type="component" value="Unassembled WGS sequence"/>
</dbReference>
<sequence>MTGKALRVLSLCVTATHCQSRFPLLRPASRPSRKVVLRRYSIPELVLRQVTDRWLAIGPDPEGVPIGRIDQLRQAWGVDVPRARRTGRPVAPTGPHIWLLDLKAQPIPIRLYAALDVNLEADKYLLPGRLFVLLVPLHVTAPLLVPWPVIAALNGAEFEDVQLELSKCEQDHRPPLTADAEE</sequence>
<organism evidence="1 2">
    <name type="scientific">Ganoderma sinense ZZ0214-1</name>
    <dbReference type="NCBI Taxonomy" id="1077348"/>
    <lineage>
        <taxon>Eukaryota</taxon>
        <taxon>Fungi</taxon>
        <taxon>Dikarya</taxon>
        <taxon>Basidiomycota</taxon>
        <taxon>Agaricomycotina</taxon>
        <taxon>Agaricomycetes</taxon>
        <taxon>Polyporales</taxon>
        <taxon>Polyporaceae</taxon>
        <taxon>Ganoderma</taxon>
    </lineage>
</organism>
<gene>
    <name evidence="1" type="ORF">GSI_10651</name>
</gene>
<dbReference type="EMBL" id="AYKW01000034">
    <property type="protein sequence ID" value="PIL27500.1"/>
    <property type="molecule type" value="Genomic_DNA"/>
</dbReference>
<evidence type="ECO:0000313" key="1">
    <source>
        <dbReference type="EMBL" id="PIL27500.1"/>
    </source>
</evidence>
<protein>
    <submittedName>
        <fullName evidence="1">Uncharacterized protein</fullName>
    </submittedName>
</protein>
<proteinExistence type="predicted"/>
<reference evidence="1 2" key="1">
    <citation type="journal article" date="2015" name="Sci. Rep.">
        <title>Chromosome-level genome map provides insights into diverse defense mechanisms in the medicinal fungus Ganoderma sinense.</title>
        <authorList>
            <person name="Zhu Y."/>
            <person name="Xu J."/>
            <person name="Sun C."/>
            <person name="Zhou S."/>
            <person name="Xu H."/>
            <person name="Nelson D.R."/>
            <person name="Qian J."/>
            <person name="Song J."/>
            <person name="Luo H."/>
            <person name="Xiang L."/>
            <person name="Li Y."/>
            <person name="Xu Z."/>
            <person name="Ji A."/>
            <person name="Wang L."/>
            <person name="Lu S."/>
            <person name="Hayward A."/>
            <person name="Sun W."/>
            <person name="Li X."/>
            <person name="Schwartz D.C."/>
            <person name="Wang Y."/>
            <person name="Chen S."/>
        </authorList>
    </citation>
    <scope>NUCLEOTIDE SEQUENCE [LARGE SCALE GENOMIC DNA]</scope>
    <source>
        <strain evidence="1 2">ZZ0214-1</strain>
    </source>
</reference>